<keyword evidence="3 5" id="KW-0808">Transferase</keyword>
<keyword evidence="2" id="KW-0328">Glycosyltransferase</keyword>
<dbReference type="SUPFAM" id="SSF53448">
    <property type="entry name" value="Nucleotide-diphospho-sugar transferases"/>
    <property type="match status" value="1"/>
</dbReference>
<protein>
    <submittedName>
        <fullName evidence="5">GT2 family glycosyltransferase</fullName>
    </submittedName>
</protein>
<sequence>MSPAATAKTTIVIATRNRAAELARTLAELSALRPRPPIVLVDNGSTDDTVGAAEAFSGVEIIRLPRNLGAAARNIGVAAARTPYVAFSDDDSWWAGDALPTAERLLDAHPRLGLIAGRTLVGADARDDPVNELMANSPLGHPPGLPGPLVLGFLACAAIVRKKAYLEVAGFSSLLHFGAEERLLSLDLATRGWHLCYVAHVHAHHHPSTRRPPQPWRRQVEQRNNALIVWMRRPLRRCATETTQLLAGALRDPGTLPAAAGFVSRLPWALAQRRRLPPEVERAARTLELLHERN</sequence>
<dbReference type="OrthoDB" id="9787979at2"/>
<dbReference type="Gene3D" id="3.90.550.10">
    <property type="entry name" value="Spore Coat Polysaccharide Biosynthesis Protein SpsA, Chain A"/>
    <property type="match status" value="1"/>
</dbReference>
<dbReference type="Pfam" id="PF00535">
    <property type="entry name" value="Glycos_transf_2"/>
    <property type="match status" value="1"/>
</dbReference>
<evidence type="ECO:0000313" key="5">
    <source>
        <dbReference type="EMBL" id="PXX68927.1"/>
    </source>
</evidence>
<dbReference type="InterPro" id="IPR050834">
    <property type="entry name" value="Glycosyltransf_2"/>
</dbReference>
<dbReference type="EMBL" id="QJKF01000002">
    <property type="protein sequence ID" value="PXX68927.1"/>
    <property type="molecule type" value="Genomic_DNA"/>
</dbReference>
<evidence type="ECO:0000313" key="6">
    <source>
        <dbReference type="Proteomes" id="UP000247569"/>
    </source>
</evidence>
<accession>A0A318KKJ5</accession>
<dbReference type="PANTHER" id="PTHR43685">
    <property type="entry name" value="GLYCOSYLTRANSFERASE"/>
    <property type="match status" value="1"/>
</dbReference>
<evidence type="ECO:0000256" key="2">
    <source>
        <dbReference type="ARBA" id="ARBA00022676"/>
    </source>
</evidence>
<dbReference type="GO" id="GO:0016757">
    <property type="term" value="F:glycosyltransferase activity"/>
    <property type="evidence" value="ECO:0007669"/>
    <property type="project" value="UniProtKB-KW"/>
</dbReference>
<proteinExistence type="inferred from homology"/>
<organism evidence="5 6">
    <name type="scientific">Nocardia tenerifensis</name>
    <dbReference type="NCBI Taxonomy" id="228006"/>
    <lineage>
        <taxon>Bacteria</taxon>
        <taxon>Bacillati</taxon>
        <taxon>Actinomycetota</taxon>
        <taxon>Actinomycetes</taxon>
        <taxon>Mycobacteriales</taxon>
        <taxon>Nocardiaceae</taxon>
        <taxon>Nocardia</taxon>
    </lineage>
</organism>
<dbReference type="InterPro" id="IPR029044">
    <property type="entry name" value="Nucleotide-diphossugar_trans"/>
</dbReference>
<dbReference type="PANTHER" id="PTHR43685:SF5">
    <property type="entry name" value="GLYCOSYLTRANSFERASE EPSE-RELATED"/>
    <property type="match status" value="1"/>
</dbReference>
<keyword evidence="6" id="KW-1185">Reference proteome</keyword>
<evidence type="ECO:0000256" key="1">
    <source>
        <dbReference type="ARBA" id="ARBA00006739"/>
    </source>
</evidence>
<comment type="caution">
    <text evidence="5">The sequence shown here is derived from an EMBL/GenBank/DDBJ whole genome shotgun (WGS) entry which is preliminary data.</text>
</comment>
<comment type="similarity">
    <text evidence="1">Belongs to the glycosyltransferase 2 family.</text>
</comment>
<evidence type="ECO:0000259" key="4">
    <source>
        <dbReference type="Pfam" id="PF00535"/>
    </source>
</evidence>
<dbReference type="InterPro" id="IPR001173">
    <property type="entry name" value="Glyco_trans_2-like"/>
</dbReference>
<feature type="domain" description="Glycosyltransferase 2-like" evidence="4">
    <location>
        <begin position="10"/>
        <end position="162"/>
    </location>
</feature>
<name>A0A318KKJ5_9NOCA</name>
<reference evidence="5 6" key="1">
    <citation type="submission" date="2018-05" db="EMBL/GenBank/DDBJ databases">
        <title>Genomic Encyclopedia of Type Strains, Phase IV (KMG-IV): sequencing the most valuable type-strain genomes for metagenomic binning, comparative biology and taxonomic classification.</title>
        <authorList>
            <person name="Goeker M."/>
        </authorList>
    </citation>
    <scope>NUCLEOTIDE SEQUENCE [LARGE SCALE GENOMIC DNA]</scope>
    <source>
        <strain evidence="5 6">DSM 44704</strain>
    </source>
</reference>
<gene>
    <name evidence="5" type="ORF">DFR70_102613</name>
</gene>
<dbReference type="Proteomes" id="UP000247569">
    <property type="component" value="Unassembled WGS sequence"/>
</dbReference>
<evidence type="ECO:0000256" key="3">
    <source>
        <dbReference type="ARBA" id="ARBA00022679"/>
    </source>
</evidence>
<dbReference type="RefSeq" id="WP_040738422.1">
    <property type="nucleotide sequence ID" value="NZ_QJKF01000002.1"/>
</dbReference>
<dbReference type="AlphaFoldDB" id="A0A318KKJ5"/>